<dbReference type="Proteomes" id="UP000315344">
    <property type="component" value="Unassembled WGS sequence"/>
</dbReference>
<evidence type="ECO:0000313" key="6">
    <source>
        <dbReference type="Proteomes" id="UP000315344"/>
    </source>
</evidence>
<dbReference type="InterPro" id="IPR051531">
    <property type="entry name" value="N-acetyltransferase"/>
</dbReference>
<dbReference type="AlphaFoldDB" id="A0A533I947"/>
<sequence length="333" mass="37070">MRVSLRAPSFEDVDKVTRCMQDAETVRWLSSIPVPYSREDAIDFVGRSALASDRCILVDGQFAGMIRTGADLGYWVAPEFRGRGVARNAAQLAMMQYFQQSTEPAKAWHFIGNDVSRRVLLSVGFRDVEETVMNWQGDIDMPAKMMRLTARDMLGALEIRTGRCRINALRDADMPELHRIVTSPQVARMLLRFAPGQTQSDVDALIRPAMNTLHRPMRLAVRHEGRFIGTIGVNDGPSPMIFYFLAPEVAGRGIASEIVPAFCDTVQDWFGLDDLSAVVFTDNPASRRVLEKAGFAVEFENAAKSAGREGMSTGWYMRRHQAGSPPQDDRAPA</sequence>
<dbReference type="PANTHER" id="PTHR43792">
    <property type="entry name" value="GNAT FAMILY, PUTATIVE (AFU_ORTHOLOGUE AFUA_3G00765)-RELATED-RELATED"/>
    <property type="match status" value="1"/>
</dbReference>
<keyword evidence="2" id="KW-0012">Acyltransferase</keyword>
<comment type="similarity">
    <text evidence="3">Belongs to the acetyltransferase family. RimJ subfamily.</text>
</comment>
<accession>A0A533I947</accession>
<dbReference type="PROSITE" id="PS51186">
    <property type="entry name" value="GNAT"/>
    <property type="match status" value="2"/>
</dbReference>
<dbReference type="PANTHER" id="PTHR43792:SF8">
    <property type="entry name" value="[RIBOSOMAL PROTEIN US5]-ALANINE N-ACETYLTRANSFERASE"/>
    <property type="match status" value="1"/>
</dbReference>
<dbReference type="Gene3D" id="3.40.630.30">
    <property type="match status" value="2"/>
</dbReference>
<feature type="domain" description="N-acetyltransferase" evidence="4">
    <location>
        <begin position="3"/>
        <end position="151"/>
    </location>
</feature>
<evidence type="ECO:0000256" key="1">
    <source>
        <dbReference type="ARBA" id="ARBA00022679"/>
    </source>
</evidence>
<dbReference type="EMBL" id="VAFL01000005">
    <property type="protein sequence ID" value="TKW66984.1"/>
    <property type="molecule type" value="Genomic_DNA"/>
</dbReference>
<evidence type="ECO:0000256" key="2">
    <source>
        <dbReference type="ARBA" id="ARBA00023315"/>
    </source>
</evidence>
<evidence type="ECO:0000313" key="5">
    <source>
        <dbReference type="EMBL" id="TKW66984.1"/>
    </source>
</evidence>
<protein>
    <submittedName>
        <fullName evidence="5">GNAT family N-acetyltransferase</fullName>
    </submittedName>
</protein>
<organism evidence="5 6">
    <name type="scientific">Paracoccus denitrificans</name>
    <dbReference type="NCBI Taxonomy" id="266"/>
    <lineage>
        <taxon>Bacteria</taxon>
        <taxon>Pseudomonadati</taxon>
        <taxon>Pseudomonadota</taxon>
        <taxon>Alphaproteobacteria</taxon>
        <taxon>Rhodobacterales</taxon>
        <taxon>Paracoccaceae</taxon>
        <taxon>Paracoccus</taxon>
    </lineage>
</organism>
<name>A0A533I947_PARDE</name>
<evidence type="ECO:0000256" key="3">
    <source>
        <dbReference type="ARBA" id="ARBA00038502"/>
    </source>
</evidence>
<dbReference type="SUPFAM" id="SSF55729">
    <property type="entry name" value="Acyl-CoA N-acyltransferases (Nat)"/>
    <property type="match status" value="2"/>
</dbReference>
<feature type="domain" description="N-acetyltransferase" evidence="4">
    <location>
        <begin position="164"/>
        <end position="322"/>
    </location>
</feature>
<reference evidence="5 6" key="1">
    <citation type="journal article" date="2017" name="Nat. Commun.">
        <title>In situ click chemistry generation of cyclooxygenase-2 inhibitors.</title>
        <authorList>
            <person name="Bhardwaj A."/>
            <person name="Kaur J."/>
            <person name="Wuest M."/>
            <person name="Wuest F."/>
        </authorList>
    </citation>
    <scope>NUCLEOTIDE SEQUENCE [LARGE SCALE GENOMIC DNA]</scope>
    <source>
        <strain evidence="5">S2_012_000_R3_94</strain>
    </source>
</reference>
<dbReference type="InterPro" id="IPR016181">
    <property type="entry name" value="Acyl_CoA_acyltransferase"/>
</dbReference>
<dbReference type="Pfam" id="PF13302">
    <property type="entry name" value="Acetyltransf_3"/>
    <property type="match status" value="2"/>
</dbReference>
<dbReference type="GO" id="GO:0016747">
    <property type="term" value="F:acyltransferase activity, transferring groups other than amino-acyl groups"/>
    <property type="evidence" value="ECO:0007669"/>
    <property type="project" value="InterPro"/>
</dbReference>
<proteinExistence type="inferred from homology"/>
<keyword evidence="1 5" id="KW-0808">Transferase</keyword>
<dbReference type="InterPro" id="IPR000182">
    <property type="entry name" value="GNAT_dom"/>
</dbReference>
<comment type="caution">
    <text evidence="5">The sequence shown here is derived from an EMBL/GenBank/DDBJ whole genome shotgun (WGS) entry which is preliminary data.</text>
</comment>
<evidence type="ECO:0000259" key="4">
    <source>
        <dbReference type="PROSITE" id="PS51186"/>
    </source>
</evidence>
<gene>
    <name evidence="5" type="ORF">DI616_07895</name>
</gene>